<evidence type="ECO:0000313" key="1">
    <source>
        <dbReference type="EMBL" id="GIY67246.1"/>
    </source>
</evidence>
<protein>
    <submittedName>
        <fullName evidence="1">Uncharacterized protein</fullName>
    </submittedName>
</protein>
<dbReference type="Proteomes" id="UP001054945">
    <property type="component" value="Unassembled WGS sequence"/>
</dbReference>
<name>A0AAV4VBE2_CAEEX</name>
<sequence>MRGGVLRWVKYIDLADLFTILSIQPALLHKRHCEKGEGVEREQSEGVAASSGFRYCFVLCRSTRFGGAHKEETLQSAIFYATIPEMQYKNAAHQKSIKQKSYTMMDLPEDEHGE</sequence>
<proteinExistence type="predicted"/>
<reference evidence="1 2" key="1">
    <citation type="submission" date="2021-06" db="EMBL/GenBank/DDBJ databases">
        <title>Caerostris extrusa draft genome.</title>
        <authorList>
            <person name="Kono N."/>
            <person name="Arakawa K."/>
        </authorList>
    </citation>
    <scope>NUCLEOTIDE SEQUENCE [LARGE SCALE GENOMIC DNA]</scope>
</reference>
<accession>A0AAV4VBE2</accession>
<dbReference type="AlphaFoldDB" id="A0AAV4VBE2"/>
<keyword evidence="2" id="KW-1185">Reference proteome</keyword>
<organism evidence="1 2">
    <name type="scientific">Caerostris extrusa</name>
    <name type="common">Bark spider</name>
    <name type="synonym">Caerostris bankana</name>
    <dbReference type="NCBI Taxonomy" id="172846"/>
    <lineage>
        <taxon>Eukaryota</taxon>
        <taxon>Metazoa</taxon>
        <taxon>Ecdysozoa</taxon>
        <taxon>Arthropoda</taxon>
        <taxon>Chelicerata</taxon>
        <taxon>Arachnida</taxon>
        <taxon>Araneae</taxon>
        <taxon>Araneomorphae</taxon>
        <taxon>Entelegynae</taxon>
        <taxon>Araneoidea</taxon>
        <taxon>Araneidae</taxon>
        <taxon>Caerostris</taxon>
    </lineage>
</organism>
<evidence type="ECO:0000313" key="2">
    <source>
        <dbReference type="Proteomes" id="UP001054945"/>
    </source>
</evidence>
<dbReference type="EMBL" id="BPLR01014216">
    <property type="protein sequence ID" value="GIY67246.1"/>
    <property type="molecule type" value="Genomic_DNA"/>
</dbReference>
<gene>
    <name evidence="1" type="ORF">CEXT_380881</name>
</gene>
<comment type="caution">
    <text evidence="1">The sequence shown here is derived from an EMBL/GenBank/DDBJ whole genome shotgun (WGS) entry which is preliminary data.</text>
</comment>